<accession>A0A9P7R133</accession>
<feature type="region of interest" description="Disordered" evidence="1">
    <location>
        <begin position="24"/>
        <end position="49"/>
    </location>
</feature>
<keyword evidence="3" id="KW-1185">Reference proteome</keyword>
<evidence type="ECO:0000313" key="2">
    <source>
        <dbReference type="EMBL" id="KAG7047505.1"/>
    </source>
</evidence>
<dbReference type="Proteomes" id="UP000699042">
    <property type="component" value="Unassembled WGS sequence"/>
</dbReference>
<comment type="caution">
    <text evidence="2">The sequence shown here is derived from an EMBL/GenBank/DDBJ whole genome shotgun (WGS) entry which is preliminary data.</text>
</comment>
<organism evidence="2 3">
    <name type="scientific">Colletotrichum scovillei</name>
    <dbReference type="NCBI Taxonomy" id="1209932"/>
    <lineage>
        <taxon>Eukaryota</taxon>
        <taxon>Fungi</taxon>
        <taxon>Dikarya</taxon>
        <taxon>Ascomycota</taxon>
        <taxon>Pezizomycotina</taxon>
        <taxon>Sordariomycetes</taxon>
        <taxon>Hypocreomycetidae</taxon>
        <taxon>Glomerellales</taxon>
        <taxon>Glomerellaceae</taxon>
        <taxon>Colletotrichum</taxon>
        <taxon>Colletotrichum acutatum species complex</taxon>
    </lineage>
</organism>
<name>A0A9P7R133_9PEZI</name>
<dbReference type="AlphaFoldDB" id="A0A9P7R133"/>
<proteinExistence type="predicted"/>
<feature type="compositionally biased region" description="Polar residues" evidence="1">
    <location>
        <begin position="24"/>
        <end position="33"/>
    </location>
</feature>
<dbReference type="EMBL" id="JAESDN010000007">
    <property type="protein sequence ID" value="KAG7047505.1"/>
    <property type="molecule type" value="Genomic_DNA"/>
</dbReference>
<sequence>MTAGYLGALRFYQTPRQAAAFSTNMVPSASHHPQASCAPPRSQISTGQP</sequence>
<feature type="non-terminal residue" evidence="2">
    <location>
        <position position="1"/>
    </location>
</feature>
<protein>
    <submittedName>
        <fullName evidence="2">Uncharacterized protein</fullName>
    </submittedName>
</protein>
<evidence type="ECO:0000313" key="3">
    <source>
        <dbReference type="Proteomes" id="UP000699042"/>
    </source>
</evidence>
<gene>
    <name evidence="2" type="ORF">JMJ77_010854</name>
</gene>
<evidence type="ECO:0000256" key="1">
    <source>
        <dbReference type="SAM" id="MobiDB-lite"/>
    </source>
</evidence>
<reference evidence="2" key="1">
    <citation type="submission" date="2021-05" db="EMBL/GenBank/DDBJ databases">
        <title>Comparative genomics of three Colletotrichum scovillei strains and genetic complementation revealed genes involved fungal growth and virulence on chili pepper.</title>
        <authorList>
            <person name="Hsieh D.-K."/>
            <person name="Chuang S.-C."/>
            <person name="Chen C.-Y."/>
            <person name="Chao Y.-T."/>
            <person name="Lu M.-Y.J."/>
            <person name="Lee M.-H."/>
            <person name="Shih M.-C."/>
        </authorList>
    </citation>
    <scope>NUCLEOTIDE SEQUENCE</scope>
    <source>
        <strain evidence="2">Coll-153</strain>
    </source>
</reference>